<proteinExistence type="predicted"/>
<organism evidence="1 2">
    <name type="scientific">Peronospora belbahrii</name>
    <dbReference type="NCBI Taxonomy" id="622444"/>
    <lineage>
        <taxon>Eukaryota</taxon>
        <taxon>Sar</taxon>
        <taxon>Stramenopiles</taxon>
        <taxon>Oomycota</taxon>
        <taxon>Peronosporomycetes</taxon>
        <taxon>Peronosporales</taxon>
        <taxon>Peronosporaceae</taxon>
        <taxon>Peronospora</taxon>
    </lineage>
</organism>
<dbReference type="PANTHER" id="PTHR11439:SF463">
    <property type="entry name" value="REVERSE TRANSCRIPTASE TY1_COPIA-TYPE DOMAIN-CONTAINING PROTEIN"/>
    <property type="match status" value="1"/>
</dbReference>
<comment type="caution">
    <text evidence="1">The sequence shown here is derived from an EMBL/GenBank/DDBJ whole genome shotgun (WGS) entry which is preliminary data.</text>
</comment>
<reference evidence="1 2" key="1">
    <citation type="submission" date="2021-11" db="EMBL/GenBank/DDBJ databases">
        <authorList>
            <person name="Islam A."/>
            <person name="Islam S."/>
            <person name="Flora M.S."/>
            <person name="Rahman M."/>
            <person name="Ziaur R.M."/>
            <person name="Epstein J.H."/>
            <person name="Hassan M."/>
            <person name="Klassen M."/>
            <person name="Woodard K."/>
            <person name="Webb A."/>
            <person name="Webby R.J."/>
            <person name="El Zowalaty M.E."/>
        </authorList>
    </citation>
    <scope>NUCLEOTIDE SEQUENCE [LARGE SCALE GENOMIC DNA]</scope>
    <source>
        <strain evidence="1">Pbs1</strain>
    </source>
</reference>
<evidence type="ECO:0000313" key="2">
    <source>
        <dbReference type="Proteomes" id="UP001158986"/>
    </source>
</evidence>
<dbReference type="Proteomes" id="UP001158986">
    <property type="component" value="Unassembled WGS sequence"/>
</dbReference>
<evidence type="ECO:0008006" key="3">
    <source>
        <dbReference type="Google" id="ProtNLM"/>
    </source>
</evidence>
<protein>
    <recommendedName>
        <fullName evidence="3">Reverse transcriptase Ty1/copia-type domain-containing protein</fullName>
    </recommendedName>
</protein>
<evidence type="ECO:0000313" key="1">
    <source>
        <dbReference type="EMBL" id="CAH0520481.1"/>
    </source>
</evidence>
<keyword evidence="2" id="KW-1185">Reference proteome</keyword>
<dbReference type="PANTHER" id="PTHR11439">
    <property type="entry name" value="GAG-POL-RELATED RETROTRANSPOSON"/>
    <property type="match status" value="1"/>
</dbReference>
<dbReference type="EMBL" id="CAKLCB010000360">
    <property type="protein sequence ID" value="CAH0520481.1"/>
    <property type="molecule type" value="Genomic_DNA"/>
</dbReference>
<gene>
    <name evidence="1" type="ORF">PBS001_LOCUS6958</name>
</gene>
<name>A0ABN8D8Q1_9STRA</name>
<accession>A0ABN8D8Q1</accession>
<dbReference type="CDD" id="cd09272">
    <property type="entry name" value="RNase_HI_RT_Ty1"/>
    <property type="match status" value="1"/>
</dbReference>
<sequence>MLWAMVSLFMENPQDDHWIAVKRIFRYLQGTKTHEICYKPGDKIDFRGNSDTVWAGDIADRKPTSGYTFMLLGAPVSWGSKKQPSVSLSKSEAKHIALSLTIQEDKWIHRLLSEIMTAANKEGPELIIFEESCQPWPCQAHRH</sequence>